<dbReference type="InterPro" id="IPR009057">
    <property type="entry name" value="Homeodomain-like_sf"/>
</dbReference>
<keyword evidence="1" id="KW-0805">Transcription regulation</keyword>
<protein>
    <submittedName>
        <fullName evidence="6">TetR/AcrR family transcriptional regulator</fullName>
    </submittedName>
</protein>
<keyword evidence="7" id="KW-1185">Reference proteome</keyword>
<reference evidence="6 7" key="1">
    <citation type="submission" date="2019-02" db="EMBL/GenBank/DDBJ databases">
        <title>Draft Genome Sequence of Streptomyces sp. AM-2504, identified by 16S rRNA comparative analysis as a Streptomyces Kasugaensis strain.</title>
        <authorList>
            <person name="Napolioni V."/>
            <person name="Giuliodori A.M."/>
            <person name="Spurio R."/>
            <person name="Fabbretti A."/>
        </authorList>
    </citation>
    <scope>NUCLEOTIDE SEQUENCE [LARGE SCALE GENOMIC DNA]</scope>
    <source>
        <strain evidence="6 7">AM-2504</strain>
    </source>
</reference>
<sequence length="191" mass="20572">MARAALSADAVVGIALQLLDEKGPDALTLSAVAGRAGVATPSLYKHVRNLAELRDLMSARIMNDIADQVGQAVLGHSADEAIRALMTAWRHYARHHPHRYAALLHRPEPRTAQAGQRLLDILFATLRAYGMTDSAAIHAVRCLRAVLHGFAALEAQGAFQLPEELDESYELLTHMVITGLHTPTGSPPPPA</sequence>
<dbReference type="Pfam" id="PF13305">
    <property type="entry name" value="TetR_C_33"/>
    <property type="match status" value="1"/>
</dbReference>
<dbReference type="InterPro" id="IPR050109">
    <property type="entry name" value="HTH-type_TetR-like_transc_reg"/>
</dbReference>
<evidence type="ECO:0000256" key="4">
    <source>
        <dbReference type="PROSITE-ProRule" id="PRU00335"/>
    </source>
</evidence>
<feature type="DNA-binding region" description="H-T-H motif" evidence="4">
    <location>
        <begin position="28"/>
        <end position="47"/>
    </location>
</feature>
<evidence type="ECO:0000256" key="3">
    <source>
        <dbReference type="ARBA" id="ARBA00023163"/>
    </source>
</evidence>
<dbReference type="EMBL" id="SIXH01000149">
    <property type="protein sequence ID" value="TBO58298.1"/>
    <property type="molecule type" value="Genomic_DNA"/>
</dbReference>
<keyword evidence="2 4" id="KW-0238">DNA-binding</keyword>
<dbReference type="AlphaFoldDB" id="A0A4Q9HT90"/>
<dbReference type="InterPro" id="IPR036271">
    <property type="entry name" value="Tet_transcr_reg_TetR-rel_C_sf"/>
</dbReference>
<evidence type="ECO:0000256" key="1">
    <source>
        <dbReference type="ARBA" id="ARBA00023015"/>
    </source>
</evidence>
<name>A0A4Q9HT90_STRKA</name>
<evidence type="ECO:0000256" key="2">
    <source>
        <dbReference type="ARBA" id="ARBA00023125"/>
    </source>
</evidence>
<dbReference type="InterPro" id="IPR001647">
    <property type="entry name" value="HTH_TetR"/>
</dbReference>
<evidence type="ECO:0000313" key="7">
    <source>
        <dbReference type="Proteomes" id="UP000292452"/>
    </source>
</evidence>
<dbReference type="Proteomes" id="UP000292452">
    <property type="component" value="Unassembled WGS sequence"/>
</dbReference>
<dbReference type="GO" id="GO:0003700">
    <property type="term" value="F:DNA-binding transcription factor activity"/>
    <property type="evidence" value="ECO:0007669"/>
    <property type="project" value="TreeGrafter"/>
</dbReference>
<dbReference type="GeneID" id="97373404"/>
<dbReference type="Gene3D" id="1.10.357.10">
    <property type="entry name" value="Tetracycline Repressor, domain 2"/>
    <property type="match status" value="1"/>
</dbReference>
<keyword evidence="3" id="KW-0804">Transcription</keyword>
<organism evidence="6 7">
    <name type="scientific">Streptomyces kasugaensis</name>
    <dbReference type="NCBI Taxonomy" id="1946"/>
    <lineage>
        <taxon>Bacteria</taxon>
        <taxon>Bacillati</taxon>
        <taxon>Actinomycetota</taxon>
        <taxon>Actinomycetes</taxon>
        <taxon>Kitasatosporales</taxon>
        <taxon>Streptomycetaceae</taxon>
        <taxon>Streptomyces</taxon>
    </lineage>
</organism>
<dbReference type="Gene3D" id="1.10.10.60">
    <property type="entry name" value="Homeodomain-like"/>
    <property type="match status" value="1"/>
</dbReference>
<dbReference type="InterPro" id="IPR025996">
    <property type="entry name" value="MT1864/Rv1816-like_C"/>
</dbReference>
<dbReference type="PANTHER" id="PTHR30055">
    <property type="entry name" value="HTH-TYPE TRANSCRIPTIONAL REGULATOR RUTR"/>
    <property type="match status" value="1"/>
</dbReference>
<comment type="caution">
    <text evidence="6">The sequence shown here is derived from an EMBL/GenBank/DDBJ whole genome shotgun (WGS) entry which is preliminary data.</text>
</comment>
<dbReference type="SUPFAM" id="SSF48498">
    <property type="entry name" value="Tetracyclin repressor-like, C-terminal domain"/>
    <property type="match status" value="1"/>
</dbReference>
<accession>A0A4Q9HT90</accession>
<dbReference type="SUPFAM" id="SSF46689">
    <property type="entry name" value="Homeodomain-like"/>
    <property type="match status" value="1"/>
</dbReference>
<dbReference type="RefSeq" id="WP_052855177.1">
    <property type="nucleotide sequence ID" value="NZ_SIXH01000149.1"/>
</dbReference>
<evidence type="ECO:0000259" key="5">
    <source>
        <dbReference type="PROSITE" id="PS50977"/>
    </source>
</evidence>
<feature type="domain" description="HTH tetR-type" evidence="5">
    <location>
        <begin position="5"/>
        <end position="65"/>
    </location>
</feature>
<dbReference type="GO" id="GO:0000976">
    <property type="term" value="F:transcription cis-regulatory region binding"/>
    <property type="evidence" value="ECO:0007669"/>
    <property type="project" value="TreeGrafter"/>
</dbReference>
<gene>
    <name evidence="6" type="ORF">EYS09_18095</name>
</gene>
<proteinExistence type="predicted"/>
<dbReference type="Pfam" id="PF00440">
    <property type="entry name" value="TetR_N"/>
    <property type="match status" value="1"/>
</dbReference>
<dbReference type="PANTHER" id="PTHR30055:SF239">
    <property type="entry name" value="TRANSCRIPTIONAL REGULATORY PROTEIN"/>
    <property type="match status" value="1"/>
</dbReference>
<evidence type="ECO:0000313" key="6">
    <source>
        <dbReference type="EMBL" id="TBO58298.1"/>
    </source>
</evidence>
<dbReference type="PROSITE" id="PS50977">
    <property type="entry name" value="HTH_TETR_2"/>
    <property type="match status" value="1"/>
</dbReference>